<evidence type="ECO:0000313" key="2">
    <source>
        <dbReference type="Ensembl" id="ENSSRHP00000078931.1"/>
    </source>
</evidence>
<comment type="similarity">
    <text evidence="1">Belongs to the COE family.</text>
</comment>
<keyword evidence="3" id="KW-1185">Reference proteome</keyword>
<accession>A0A673LKT4</accession>
<organism evidence="2 3">
    <name type="scientific">Sinocyclocheilus rhinocerous</name>
    <dbReference type="NCBI Taxonomy" id="307959"/>
    <lineage>
        <taxon>Eukaryota</taxon>
        <taxon>Metazoa</taxon>
        <taxon>Chordata</taxon>
        <taxon>Craniata</taxon>
        <taxon>Vertebrata</taxon>
        <taxon>Euteleostomi</taxon>
        <taxon>Actinopterygii</taxon>
        <taxon>Neopterygii</taxon>
        <taxon>Teleostei</taxon>
        <taxon>Ostariophysi</taxon>
        <taxon>Cypriniformes</taxon>
        <taxon>Cyprinidae</taxon>
        <taxon>Cyprininae</taxon>
        <taxon>Sinocyclocheilus</taxon>
    </lineage>
</organism>
<keyword evidence="1" id="KW-0862">Zinc</keyword>
<dbReference type="Proteomes" id="UP000472270">
    <property type="component" value="Unassembled WGS sequence"/>
</dbReference>
<protein>
    <submittedName>
        <fullName evidence="2">Uncharacterized protein</fullName>
    </submittedName>
</protein>
<keyword evidence="1" id="KW-0804">Transcription</keyword>
<dbReference type="GO" id="GO:0003677">
    <property type="term" value="F:DNA binding"/>
    <property type="evidence" value="ECO:0007669"/>
    <property type="project" value="UniProtKB-KW"/>
</dbReference>
<name>A0A673LKT4_9TELE</name>
<dbReference type="InterPro" id="IPR003523">
    <property type="entry name" value="Transcription_factor_COE"/>
</dbReference>
<keyword evidence="1" id="KW-0863">Zinc-finger</keyword>
<keyword evidence="1" id="KW-0217">Developmental protein</keyword>
<dbReference type="AlphaFoldDB" id="A0A673LKT4"/>
<dbReference type="PANTHER" id="PTHR10747">
    <property type="entry name" value="TRANSCRIPTION FACTOR COE FAMILY MEMBER"/>
    <property type="match status" value="1"/>
</dbReference>
<keyword evidence="1" id="KW-0238">DNA-binding</keyword>
<evidence type="ECO:0000256" key="1">
    <source>
        <dbReference type="RuleBase" id="RU004489"/>
    </source>
</evidence>
<dbReference type="GO" id="GO:0005634">
    <property type="term" value="C:nucleus"/>
    <property type="evidence" value="ECO:0007669"/>
    <property type="project" value="UniProtKB-SubCell"/>
</dbReference>
<dbReference type="Ensembl" id="ENSSRHT00000081073.1">
    <property type="protein sequence ID" value="ENSSRHP00000078931.1"/>
    <property type="gene ID" value="ENSSRHG00000039151.1"/>
</dbReference>
<keyword evidence="1" id="KW-0479">Metal-binding</keyword>
<reference evidence="2" key="1">
    <citation type="submission" date="2025-08" db="UniProtKB">
        <authorList>
            <consortium name="Ensembl"/>
        </authorList>
    </citation>
    <scope>IDENTIFICATION</scope>
</reference>
<dbReference type="GO" id="GO:0008270">
    <property type="term" value="F:zinc ion binding"/>
    <property type="evidence" value="ECO:0007669"/>
    <property type="project" value="UniProtKB-KW"/>
</dbReference>
<comment type="subcellular location">
    <subcellularLocation>
        <location evidence="1">Nucleus</location>
    </subcellularLocation>
</comment>
<dbReference type="GO" id="GO:0006355">
    <property type="term" value="P:regulation of DNA-templated transcription"/>
    <property type="evidence" value="ECO:0007669"/>
    <property type="project" value="InterPro"/>
</dbReference>
<evidence type="ECO:0000313" key="3">
    <source>
        <dbReference type="Proteomes" id="UP000472270"/>
    </source>
</evidence>
<sequence>VPSSPTMAASSVSLSSNCSSTHGIFSFSPANVISAVKQKSAFAPVVRPQASPPPSCTSANGNGLQGEIKCLMRFHTRVAGIAIIWKHLAQIKSTQLLHYSLALLHSN</sequence>
<keyword evidence="1" id="KW-0805">Transcription regulation</keyword>
<keyword evidence="1" id="KW-0539">Nucleus</keyword>
<reference evidence="2" key="2">
    <citation type="submission" date="2025-09" db="UniProtKB">
        <authorList>
            <consortium name="Ensembl"/>
        </authorList>
    </citation>
    <scope>IDENTIFICATION</scope>
</reference>
<proteinExistence type="inferred from homology"/>